<comment type="cofactor">
    <cofactor evidence="1">
        <name>Mn(2+)</name>
        <dbReference type="ChEBI" id="CHEBI:29035"/>
    </cofactor>
</comment>
<accession>A0ABR8XPF6</accession>
<comment type="subunit">
    <text evidence="3">Homodimer.</text>
</comment>
<keyword evidence="4" id="KW-0479">Metal-binding</keyword>
<evidence type="ECO:0000256" key="2">
    <source>
        <dbReference type="ARBA" id="ARBA00006153"/>
    </source>
</evidence>
<sequence length="405" mass="43377">MINEERLLLHLAELAKIGSTPEGGVNRFSFTAEEMVANLYIKQLMEAAGMTVFTDAIGNIIGELNSHIDAPAIVLGSHIDTVPNGGHYDGALGVLSAIEVIHTLQDNDIPLKRPVKVIAFKDEEGTRFQFGMIGSRAAAGTLQLADLQRTDEEGISIAEAMQQDGLDAANVAEAKLSNVECYVELHIEQGKVLEKADIGVGVVTGIAGPLWQQITLTGTAEHAGATPMALRQDALVGASLIIAKIEELARQYPAAVATVGKLSVSPNGVNVIPGEVTFTVDIRDIEEEVRNALEQEIHQAAQAIAQERQLTLSIETLQRVAPVKCDTEIQQIIAQAIADNGQQVVHLPSGAGHDAMQFNGQFPVAMIFVRSKDGISHNPKEFTSTEDIIAGANVLKQTLLQLDQR</sequence>
<dbReference type="EMBL" id="JACSPW010000011">
    <property type="protein sequence ID" value="MBD8033838.1"/>
    <property type="molecule type" value="Genomic_DNA"/>
</dbReference>
<evidence type="ECO:0000259" key="8">
    <source>
        <dbReference type="Pfam" id="PF07687"/>
    </source>
</evidence>
<dbReference type="PANTHER" id="PTHR32494">
    <property type="entry name" value="ALLANTOATE DEIMINASE-RELATED"/>
    <property type="match status" value="1"/>
</dbReference>
<evidence type="ECO:0000313" key="9">
    <source>
        <dbReference type="EMBL" id="MBD8033838.1"/>
    </source>
</evidence>
<dbReference type="InterPro" id="IPR036264">
    <property type="entry name" value="Bact_exopeptidase_dim_dom"/>
</dbReference>
<dbReference type="Proteomes" id="UP000600565">
    <property type="component" value="Unassembled WGS sequence"/>
</dbReference>
<dbReference type="SUPFAM" id="SSF53187">
    <property type="entry name" value="Zn-dependent exopeptidases"/>
    <property type="match status" value="1"/>
</dbReference>
<dbReference type="Gene3D" id="3.40.630.10">
    <property type="entry name" value="Zn peptidases"/>
    <property type="match status" value="1"/>
</dbReference>
<keyword evidence="7" id="KW-0175">Coiled coil</keyword>
<evidence type="ECO:0000313" key="10">
    <source>
        <dbReference type="Proteomes" id="UP000600565"/>
    </source>
</evidence>
<dbReference type="NCBIfam" id="NF006771">
    <property type="entry name" value="PRK09290.1-5"/>
    <property type="match status" value="1"/>
</dbReference>
<gene>
    <name evidence="9" type="ORF">H9632_12275</name>
</gene>
<comment type="similarity">
    <text evidence="2">Belongs to the peptidase M20 family.</text>
</comment>
<dbReference type="NCBIfam" id="TIGR01879">
    <property type="entry name" value="hydantase"/>
    <property type="match status" value="1"/>
</dbReference>
<dbReference type="RefSeq" id="WP_191704360.1">
    <property type="nucleotide sequence ID" value="NZ_JACSPW010000011.1"/>
</dbReference>
<dbReference type="InterPro" id="IPR010158">
    <property type="entry name" value="Amidase_Cbmase"/>
</dbReference>
<feature type="domain" description="Peptidase M20 dimerisation" evidence="8">
    <location>
        <begin position="207"/>
        <end position="306"/>
    </location>
</feature>
<comment type="caution">
    <text evidence="9">The sequence shown here is derived from an EMBL/GenBank/DDBJ whole genome shotgun (WGS) entry which is preliminary data.</text>
</comment>
<dbReference type="Gene3D" id="3.30.70.360">
    <property type="match status" value="1"/>
</dbReference>
<dbReference type="Pfam" id="PF01546">
    <property type="entry name" value="Peptidase_M20"/>
    <property type="match status" value="1"/>
</dbReference>
<evidence type="ECO:0000256" key="5">
    <source>
        <dbReference type="ARBA" id="ARBA00022801"/>
    </source>
</evidence>
<keyword evidence="6" id="KW-0464">Manganese</keyword>
<evidence type="ECO:0000256" key="7">
    <source>
        <dbReference type="SAM" id="Coils"/>
    </source>
</evidence>
<evidence type="ECO:0000256" key="6">
    <source>
        <dbReference type="ARBA" id="ARBA00023211"/>
    </source>
</evidence>
<evidence type="ECO:0000256" key="3">
    <source>
        <dbReference type="ARBA" id="ARBA00011738"/>
    </source>
</evidence>
<dbReference type="CDD" id="cd03884">
    <property type="entry name" value="M20_bAS"/>
    <property type="match status" value="1"/>
</dbReference>
<dbReference type="InterPro" id="IPR002933">
    <property type="entry name" value="Peptidase_M20"/>
</dbReference>
<feature type="coiled-coil region" evidence="7">
    <location>
        <begin position="283"/>
        <end position="310"/>
    </location>
</feature>
<keyword evidence="10" id="KW-1185">Reference proteome</keyword>
<dbReference type="PIRSF" id="PIRSF001235">
    <property type="entry name" value="Amidase_carbamoylase"/>
    <property type="match status" value="1"/>
</dbReference>
<evidence type="ECO:0000256" key="1">
    <source>
        <dbReference type="ARBA" id="ARBA00001936"/>
    </source>
</evidence>
<evidence type="ECO:0000256" key="4">
    <source>
        <dbReference type="ARBA" id="ARBA00022723"/>
    </source>
</evidence>
<dbReference type="InterPro" id="IPR011650">
    <property type="entry name" value="Peptidase_M20_dimer"/>
</dbReference>
<dbReference type="PANTHER" id="PTHR32494:SF19">
    <property type="entry name" value="ALLANTOATE DEIMINASE-RELATED"/>
    <property type="match status" value="1"/>
</dbReference>
<dbReference type="SUPFAM" id="SSF55031">
    <property type="entry name" value="Bacterial exopeptidase dimerisation domain"/>
    <property type="match status" value="1"/>
</dbReference>
<proteinExistence type="inferred from homology"/>
<protein>
    <submittedName>
        <fullName evidence="9">Zn-dependent hydrolase</fullName>
    </submittedName>
</protein>
<organism evidence="9 10">
    <name type="scientific">Solibacillus merdavium</name>
    <dbReference type="NCBI Taxonomy" id="2762218"/>
    <lineage>
        <taxon>Bacteria</taxon>
        <taxon>Bacillati</taxon>
        <taxon>Bacillota</taxon>
        <taxon>Bacilli</taxon>
        <taxon>Bacillales</taxon>
        <taxon>Caryophanaceae</taxon>
        <taxon>Solibacillus</taxon>
    </lineage>
</organism>
<reference evidence="9 10" key="1">
    <citation type="submission" date="2020-08" db="EMBL/GenBank/DDBJ databases">
        <title>A Genomic Blueprint of the Chicken Gut Microbiome.</title>
        <authorList>
            <person name="Gilroy R."/>
            <person name="Ravi A."/>
            <person name="Getino M."/>
            <person name="Pursley I."/>
            <person name="Horton D.L."/>
            <person name="Alikhan N.-F."/>
            <person name="Baker D."/>
            <person name="Gharbi K."/>
            <person name="Hall N."/>
            <person name="Watson M."/>
            <person name="Adriaenssens E.M."/>
            <person name="Foster-Nyarko E."/>
            <person name="Jarju S."/>
            <person name="Secka A."/>
            <person name="Antonio M."/>
            <person name="Oren A."/>
            <person name="Chaudhuri R."/>
            <person name="La Ragione R.M."/>
            <person name="Hildebrand F."/>
            <person name="Pallen M.J."/>
        </authorList>
    </citation>
    <scope>NUCLEOTIDE SEQUENCE [LARGE SCALE GENOMIC DNA]</scope>
    <source>
        <strain evidence="9 10">Sa1YVA6</strain>
    </source>
</reference>
<dbReference type="Pfam" id="PF07687">
    <property type="entry name" value="M20_dimer"/>
    <property type="match status" value="1"/>
</dbReference>
<keyword evidence="5 9" id="KW-0378">Hydrolase</keyword>
<name>A0ABR8XPF6_9BACL</name>
<dbReference type="GO" id="GO:0016787">
    <property type="term" value="F:hydrolase activity"/>
    <property type="evidence" value="ECO:0007669"/>
    <property type="project" value="UniProtKB-KW"/>
</dbReference>